<keyword evidence="7" id="KW-0256">Endoplasmic reticulum</keyword>
<dbReference type="Pfam" id="PF00067">
    <property type="entry name" value="p450"/>
    <property type="match status" value="1"/>
</dbReference>
<dbReference type="GO" id="GO:0016712">
    <property type="term" value="F:oxidoreductase activity, acting on paired donors, with incorporation or reduction of molecular oxygen, reduced flavin or flavoprotein as one donor, and incorporation of one atom of oxygen"/>
    <property type="evidence" value="ECO:0007669"/>
    <property type="project" value="InterPro"/>
</dbReference>
<dbReference type="PANTHER" id="PTHR24300">
    <property type="entry name" value="CYTOCHROME P450 508A4-RELATED"/>
    <property type="match status" value="1"/>
</dbReference>
<dbReference type="FunCoup" id="A0A6P8QDG8">
    <property type="interactions" value="2"/>
</dbReference>
<keyword evidence="5 13" id="KW-0349">Heme</keyword>
<keyword evidence="6 13" id="KW-0479">Metal-binding</keyword>
<keyword evidence="15" id="KW-1185">Reference proteome</keyword>
<dbReference type="GeneID" id="117352435"/>
<dbReference type="GO" id="GO:0005789">
    <property type="term" value="C:endoplasmic reticulum membrane"/>
    <property type="evidence" value="ECO:0007669"/>
    <property type="project" value="UniProtKB-SubCell"/>
</dbReference>
<reference evidence="16" key="1">
    <citation type="submission" date="2025-08" db="UniProtKB">
        <authorList>
            <consortium name="RefSeq"/>
        </authorList>
    </citation>
    <scope>IDENTIFICATION</scope>
</reference>
<evidence type="ECO:0000256" key="3">
    <source>
        <dbReference type="ARBA" id="ARBA00004406"/>
    </source>
</evidence>
<dbReference type="PRINTS" id="PR00385">
    <property type="entry name" value="P450"/>
</dbReference>
<evidence type="ECO:0000256" key="6">
    <source>
        <dbReference type="ARBA" id="ARBA00022723"/>
    </source>
</evidence>
<keyword evidence="8" id="KW-0492">Microsome</keyword>
<dbReference type="KEGG" id="gsh:117352435"/>
<dbReference type="InterPro" id="IPR001128">
    <property type="entry name" value="Cyt_P450"/>
</dbReference>
<evidence type="ECO:0000256" key="10">
    <source>
        <dbReference type="ARBA" id="ARBA00023004"/>
    </source>
</evidence>
<keyword evidence="9 14" id="KW-0560">Oxidoreductase</keyword>
<evidence type="ECO:0000256" key="1">
    <source>
        <dbReference type="ARBA" id="ARBA00001971"/>
    </source>
</evidence>
<comment type="cofactor">
    <cofactor evidence="1 13">
        <name>heme</name>
        <dbReference type="ChEBI" id="CHEBI:30413"/>
    </cofactor>
</comment>
<dbReference type="PANTHER" id="PTHR24300:SF153">
    <property type="entry name" value="CYTOCHROME P450 2G1-LIKE-RELATED"/>
    <property type="match status" value="1"/>
</dbReference>
<evidence type="ECO:0000256" key="5">
    <source>
        <dbReference type="ARBA" id="ARBA00022617"/>
    </source>
</evidence>
<organism evidence="15 16">
    <name type="scientific">Geotrypetes seraphini</name>
    <name type="common">Gaboon caecilian</name>
    <name type="synonym">Caecilia seraphini</name>
    <dbReference type="NCBI Taxonomy" id="260995"/>
    <lineage>
        <taxon>Eukaryota</taxon>
        <taxon>Metazoa</taxon>
        <taxon>Chordata</taxon>
        <taxon>Craniata</taxon>
        <taxon>Vertebrata</taxon>
        <taxon>Euteleostomi</taxon>
        <taxon>Amphibia</taxon>
        <taxon>Gymnophiona</taxon>
        <taxon>Geotrypetes</taxon>
    </lineage>
</organism>
<evidence type="ECO:0000313" key="15">
    <source>
        <dbReference type="Proteomes" id="UP000515159"/>
    </source>
</evidence>
<protein>
    <submittedName>
        <fullName evidence="16">Inactive cytochrome P450 2G1</fullName>
    </submittedName>
</protein>
<dbReference type="PRINTS" id="PR00463">
    <property type="entry name" value="EP450I"/>
</dbReference>
<keyword evidence="12" id="KW-0472">Membrane</keyword>
<dbReference type="GO" id="GO:0005506">
    <property type="term" value="F:iron ion binding"/>
    <property type="evidence" value="ECO:0007669"/>
    <property type="project" value="InterPro"/>
</dbReference>
<dbReference type="PROSITE" id="PS00086">
    <property type="entry name" value="CYTOCHROME_P450"/>
    <property type="match status" value="1"/>
</dbReference>
<proteinExistence type="inferred from homology"/>
<dbReference type="RefSeq" id="XP_033784826.1">
    <property type="nucleotide sequence ID" value="XM_033928935.1"/>
</dbReference>
<dbReference type="GO" id="GO:0019373">
    <property type="term" value="P:epoxygenase P450 pathway"/>
    <property type="evidence" value="ECO:0007669"/>
    <property type="project" value="TreeGrafter"/>
</dbReference>
<dbReference type="SUPFAM" id="SSF48264">
    <property type="entry name" value="Cytochrome P450"/>
    <property type="match status" value="1"/>
</dbReference>
<dbReference type="InterPro" id="IPR017972">
    <property type="entry name" value="Cyt_P450_CS"/>
</dbReference>
<dbReference type="InterPro" id="IPR036396">
    <property type="entry name" value="Cyt_P450_sf"/>
</dbReference>
<dbReference type="Proteomes" id="UP000515159">
    <property type="component" value="Unplaced"/>
</dbReference>
<dbReference type="GO" id="GO:0008392">
    <property type="term" value="F:arachidonate epoxygenase activity"/>
    <property type="evidence" value="ECO:0007669"/>
    <property type="project" value="TreeGrafter"/>
</dbReference>
<dbReference type="InterPro" id="IPR050182">
    <property type="entry name" value="Cytochrome_P450_fam2"/>
</dbReference>
<keyword evidence="11 14" id="KW-0503">Monooxygenase</keyword>
<dbReference type="InParanoid" id="A0A6P8QDG8"/>
<evidence type="ECO:0000256" key="13">
    <source>
        <dbReference type="PIRSR" id="PIRSR602401-1"/>
    </source>
</evidence>
<accession>A0A6P8QDG8</accession>
<gene>
    <name evidence="16" type="primary">LOC117352435</name>
</gene>
<dbReference type="PRINTS" id="PR01684">
    <property type="entry name" value="EP450ICYP2A"/>
</dbReference>
<dbReference type="OrthoDB" id="2789670at2759"/>
<dbReference type="InterPro" id="IPR008067">
    <property type="entry name" value="Cyt_P450_E_grp-I_CYP2A-like"/>
</dbReference>
<evidence type="ECO:0000256" key="12">
    <source>
        <dbReference type="ARBA" id="ARBA00023136"/>
    </source>
</evidence>
<evidence type="ECO:0000256" key="11">
    <source>
        <dbReference type="ARBA" id="ARBA00023033"/>
    </source>
</evidence>
<sequence length="280" mass="32302">MYTSYTGIMDHLPGPHNKIFQCFHGLVDFVTEKMKQNQETLDPDNPRDFIDCFLIKMQQEKQNPVSEFHTLNLVFTALSLFFGGTETTSTTLRYGFLIFLKYPKITEKIQKEIDFVIGQDRGPCMEDRSKMPYTDAAIHEIQRFSNLFPMGVPHSVARDTQFRGYIIPKNTDVYIILTSILKDPKHFKDPETFNPEHFLDENGAFKKNEAFMPFSTGKRTCLGESLARTELFLFFTTILQNFTLKPTKEAKNIDISPLFGALGYFPRSYDLCLVPRSRGL</sequence>
<evidence type="ECO:0000256" key="14">
    <source>
        <dbReference type="RuleBase" id="RU000461"/>
    </source>
</evidence>
<comment type="similarity">
    <text evidence="4 14">Belongs to the cytochrome P450 family.</text>
</comment>
<evidence type="ECO:0000256" key="7">
    <source>
        <dbReference type="ARBA" id="ARBA00022824"/>
    </source>
</evidence>
<dbReference type="FunFam" id="1.10.630.10:FF:000238">
    <property type="entry name" value="Cytochrome P450 2A6"/>
    <property type="match status" value="1"/>
</dbReference>
<evidence type="ECO:0000256" key="9">
    <source>
        <dbReference type="ARBA" id="ARBA00023002"/>
    </source>
</evidence>
<dbReference type="Gene3D" id="1.10.630.10">
    <property type="entry name" value="Cytochrome P450"/>
    <property type="match status" value="1"/>
</dbReference>
<dbReference type="AlphaFoldDB" id="A0A6P8QDG8"/>
<keyword evidence="10 13" id="KW-0408">Iron</keyword>
<evidence type="ECO:0000256" key="8">
    <source>
        <dbReference type="ARBA" id="ARBA00022848"/>
    </source>
</evidence>
<evidence type="ECO:0000256" key="2">
    <source>
        <dbReference type="ARBA" id="ARBA00004174"/>
    </source>
</evidence>
<dbReference type="InterPro" id="IPR002401">
    <property type="entry name" value="Cyt_P450_E_grp-I"/>
</dbReference>
<evidence type="ECO:0000313" key="16">
    <source>
        <dbReference type="RefSeq" id="XP_033784826.1"/>
    </source>
</evidence>
<dbReference type="GO" id="GO:0006805">
    <property type="term" value="P:xenobiotic metabolic process"/>
    <property type="evidence" value="ECO:0007669"/>
    <property type="project" value="TreeGrafter"/>
</dbReference>
<dbReference type="GO" id="GO:0020037">
    <property type="term" value="F:heme binding"/>
    <property type="evidence" value="ECO:0007669"/>
    <property type="project" value="InterPro"/>
</dbReference>
<comment type="subcellular location">
    <subcellularLocation>
        <location evidence="3">Endoplasmic reticulum membrane</location>
        <topology evidence="3">Peripheral membrane protein</topology>
    </subcellularLocation>
    <subcellularLocation>
        <location evidence="2">Microsome membrane</location>
        <topology evidence="2">Peripheral membrane protein</topology>
    </subcellularLocation>
</comment>
<feature type="binding site" description="axial binding residue" evidence="13">
    <location>
        <position position="221"/>
    </location>
    <ligand>
        <name>heme</name>
        <dbReference type="ChEBI" id="CHEBI:30413"/>
    </ligand>
    <ligandPart>
        <name>Fe</name>
        <dbReference type="ChEBI" id="CHEBI:18248"/>
    </ligandPart>
</feature>
<name>A0A6P8QDG8_GEOSA</name>
<evidence type="ECO:0000256" key="4">
    <source>
        <dbReference type="ARBA" id="ARBA00010617"/>
    </source>
</evidence>